<dbReference type="GeneID" id="113469983"/>
<accession>A0A3Q0J625</accession>
<feature type="region of interest" description="Disordered" evidence="1">
    <location>
        <begin position="377"/>
        <end position="398"/>
    </location>
</feature>
<evidence type="ECO:0000313" key="3">
    <source>
        <dbReference type="RefSeq" id="XP_026683886.1"/>
    </source>
</evidence>
<evidence type="ECO:0000313" key="2">
    <source>
        <dbReference type="Proteomes" id="UP000079169"/>
    </source>
</evidence>
<feature type="region of interest" description="Disordered" evidence="1">
    <location>
        <begin position="68"/>
        <end position="95"/>
    </location>
</feature>
<gene>
    <name evidence="3" type="primary">LOC113469983</name>
</gene>
<dbReference type="KEGG" id="dci:113469983"/>
<dbReference type="STRING" id="121845.A0A3Q0J625"/>
<feature type="region of interest" description="Disordered" evidence="1">
    <location>
        <begin position="276"/>
        <end position="305"/>
    </location>
</feature>
<feature type="region of interest" description="Disordered" evidence="1">
    <location>
        <begin position="223"/>
        <end position="243"/>
    </location>
</feature>
<evidence type="ECO:0000256" key="1">
    <source>
        <dbReference type="SAM" id="MobiDB-lite"/>
    </source>
</evidence>
<dbReference type="Proteomes" id="UP000079169">
    <property type="component" value="Unplaced"/>
</dbReference>
<feature type="compositionally biased region" description="Basic residues" evidence="1">
    <location>
        <begin position="283"/>
        <end position="299"/>
    </location>
</feature>
<dbReference type="PaxDb" id="121845-A0A3Q0J625"/>
<reference evidence="3" key="1">
    <citation type="submission" date="2025-08" db="UniProtKB">
        <authorList>
            <consortium name="RefSeq"/>
        </authorList>
    </citation>
    <scope>IDENTIFICATION</scope>
</reference>
<dbReference type="RefSeq" id="XP_026683886.1">
    <property type="nucleotide sequence ID" value="XM_026828085.1"/>
</dbReference>
<feature type="region of interest" description="Disordered" evidence="1">
    <location>
        <begin position="336"/>
        <end position="356"/>
    </location>
</feature>
<keyword evidence="2" id="KW-1185">Reference proteome</keyword>
<name>A0A3Q0J625_DIACI</name>
<feature type="compositionally biased region" description="Basic and acidic residues" evidence="1">
    <location>
        <begin position="384"/>
        <end position="394"/>
    </location>
</feature>
<feature type="compositionally biased region" description="Basic and acidic residues" evidence="1">
    <location>
        <begin position="1"/>
        <end position="11"/>
    </location>
</feature>
<feature type="compositionally biased region" description="Polar residues" evidence="1">
    <location>
        <begin position="68"/>
        <end position="82"/>
    </location>
</feature>
<dbReference type="AlphaFoldDB" id="A0A3Q0J625"/>
<proteinExistence type="predicted"/>
<sequence>MEENETAEHTLDSAQNTAVPTVSETSAVPTTVSETAPLSCEIDGNETRAFERLLDSVQKLPGSSVPALTTVSETAPTVSATAPHSGETDGNLDETRPASRLKKIWSSFVTCEPNTYTRSCWFENVIHEVLRQRDDGIPGDTILSSFSTNSHVVSLIASEFLVDVHRVCSGSGEDDFGNLRKYLLRGRGAKCLAVLCALGVQDMSCSKEFTSLLISLQSAISLDSSTQSGPGAYTPDPTTLSGTGASYIPQREAVCLCSTLQTSGGVRKRSNEVQCAGALGQNQRRKKSSGASRRSRKLSRTSSARSTLLSAALNDKSALHPPGHIAPGQNSLVLVDTTSSDNEDSPGQGGPVPVKSQTLQVTYNALDFEYFTNVIHSGDEEEKGGEGKTKEGGEGRGQFRVSKVVEPYEQYRNRAMEEVVFSSYDFKVLTLFIL</sequence>
<feature type="compositionally biased region" description="Polar residues" evidence="1">
    <location>
        <begin position="12"/>
        <end position="34"/>
    </location>
</feature>
<feature type="region of interest" description="Disordered" evidence="1">
    <location>
        <begin position="1"/>
        <end position="34"/>
    </location>
</feature>
<protein>
    <submittedName>
        <fullName evidence="3">Uncharacterized protein LOC113469983</fullName>
    </submittedName>
</protein>
<organism evidence="2 3">
    <name type="scientific">Diaphorina citri</name>
    <name type="common">Asian citrus psyllid</name>
    <dbReference type="NCBI Taxonomy" id="121845"/>
    <lineage>
        <taxon>Eukaryota</taxon>
        <taxon>Metazoa</taxon>
        <taxon>Ecdysozoa</taxon>
        <taxon>Arthropoda</taxon>
        <taxon>Hexapoda</taxon>
        <taxon>Insecta</taxon>
        <taxon>Pterygota</taxon>
        <taxon>Neoptera</taxon>
        <taxon>Paraneoptera</taxon>
        <taxon>Hemiptera</taxon>
        <taxon>Sternorrhyncha</taxon>
        <taxon>Psylloidea</taxon>
        <taxon>Psyllidae</taxon>
        <taxon>Diaphorininae</taxon>
        <taxon>Diaphorina</taxon>
    </lineage>
</organism>